<dbReference type="PANTHER" id="PTHR34237">
    <property type="entry name" value="PAREP8-RELATED"/>
    <property type="match status" value="1"/>
</dbReference>
<dbReference type="Pfam" id="PF05942">
    <property type="entry name" value="PaREP1"/>
    <property type="match status" value="1"/>
</dbReference>
<sequence length="162" mass="18190">MSETVVLPRAVVEEIAKRASALGVSTDEYLADSVLRFLDPEVASEKYLEASLRLLQQAREELSKGDLRQAGEKVWGACALAIKAYALATEGRRLESHAELWVYKDRVARRLGGWVRVAFMLASSMHVNFYEGLATREDVEDALREVERLVKAVAEALRNLQR</sequence>
<accession>A1S0B8</accession>
<dbReference type="InterPro" id="IPR010268">
    <property type="entry name" value="PaREP1"/>
</dbReference>
<dbReference type="eggNOG" id="arCOG03722">
    <property type="taxonomic scope" value="Archaea"/>
</dbReference>
<dbReference type="Proteomes" id="UP000000641">
    <property type="component" value="Chromosome"/>
</dbReference>
<keyword evidence="2" id="KW-1185">Reference proteome</keyword>
<dbReference type="HOGENOM" id="CLU_115256_4_0_2"/>
<reference evidence="2" key="1">
    <citation type="journal article" date="2008" name="J. Bacteriol.">
        <title>Genome sequence of Thermofilum pendens reveals an exceptional loss of biosynthetic pathways without genome reduction.</title>
        <authorList>
            <person name="Anderson I."/>
            <person name="Rodriguez J."/>
            <person name="Susanti D."/>
            <person name="Porat I."/>
            <person name="Reich C."/>
            <person name="Ulrich L.E."/>
            <person name="Elkins J.G."/>
            <person name="Mavromatis K."/>
            <person name="Lykidis A."/>
            <person name="Kim E."/>
            <person name="Thompson L.S."/>
            <person name="Nolan M."/>
            <person name="Land M."/>
            <person name="Copeland A."/>
            <person name="Lapidus A."/>
            <person name="Lucas S."/>
            <person name="Detter C."/>
            <person name="Zhulin I.B."/>
            <person name="Olsen G.J."/>
            <person name="Whitman W."/>
            <person name="Mukhopadhyay B."/>
            <person name="Bristow J."/>
            <person name="Kyrpides N."/>
        </authorList>
    </citation>
    <scope>NUCLEOTIDE SEQUENCE [LARGE SCALE GENOMIC DNA]</scope>
    <source>
        <strain evidence="2">DSM 2475 / Hrk 5</strain>
    </source>
</reference>
<gene>
    <name evidence="1" type="ordered locus">Tpen_1501</name>
</gene>
<dbReference type="EMBL" id="CP000505">
    <property type="protein sequence ID" value="ABL78898.1"/>
    <property type="molecule type" value="Genomic_DNA"/>
</dbReference>
<protein>
    <submittedName>
        <fullName evidence="1">PaREP8 domain containing protein</fullName>
    </submittedName>
</protein>
<dbReference type="RefSeq" id="WP_011753163.1">
    <property type="nucleotide sequence ID" value="NC_008698.1"/>
</dbReference>
<evidence type="ECO:0000313" key="1">
    <source>
        <dbReference type="EMBL" id="ABL78898.1"/>
    </source>
</evidence>
<dbReference type="GeneID" id="4601202"/>
<dbReference type="KEGG" id="tpe:Tpen_1501"/>
<dbReference type="PANTHER" id="PTHR34237:SF1">
    <property type="entry name" value="PAREP8"/>
    <property type="match status" value="1"/>
</dbReference>
<evidence type="ECO:0000313" key="2">
    <source>
        <dbReference type="Proteomes" id="UP000000641"/>
    </source>
</evidence>
<proteinExistence type="predicted"/>
<dbReference type="Gene3D" id="1.20.120.330">
    <property type="entry name" value="Nucleotidyltransferases domain 2"/>
    <property type="match status" value="1"/>
</dbReference>
<dbReference type="AlphaFoldDB" id="A1S0B8"/>
<dbReference type="EnsemblBacteria" id="ABL78898">
    <property type="protein sequence ID" value="ABL78898"/>
    <property type="gene ID" value="Tpen_1501"/>
</dbReference>
<name>A1S0B8_THEPD</name>
<dbReference type="OrthoDB" id="28404at2157"/>
<dbReference type="STRING" id="368408.Tpen_1501"/>
<organism evidence="1 2">
    <name type="scientific">Thermofilum pendens (strain DSM 2475 / Hrk 5)</name>
    <dbReference type="NCBI Taxonomy" id="368408"/>
    <lineage>
        <taxon>Archaea</taxon>
        <taxon>Thermoproteota</taxon>
        <taxon>Thermoprotei</taxon>
        <taxon>Thermofilales</taxon>
        <taxon>Thermofilaceae</taxon>
        <taxon>Thermofilum</taxon>
    </lineage>
</organism>